<dbReference type="CDD" id="cd00833">
    <property type="entry name" value="PKS"/>
    <property type="match status" value="1"/>
</dbReference>
<dbReference type="InterPro" id="IPR016039">
    <property type="entry name" value="Thiolase-like"/>
</dbReference>
<evidence type="ECO:0000259" key="4">
    <source>
        <dbReference type="PROSITE" id="PS52004"/>
    </source>
</evidence>
<dbReference type="Pfam" id="PF00698">
    <property type="entry name" value="Acyl_transf_1"/>
    <property type="match status" value="1"/>
</dbReference>
<keyword evidence="6" id="KW-1185">Reference proteome</keyword>
<dbReference type="Pfam" id="PF22621">
    <property type="entry name" value="CurL-like_PKS_C"/>
    <property type="match status" value="1"/>
</dbReference>
<keyword evidence="1" id="KW-0596">Phosphopantetheine</keyword>
<dbReference type="InterPro" id="IPR016035">
    <property type="entry name" value="Acyl_Trfase/lysoPLipase"/>
</dbReference>
<dbReference type="Pfam" id="PF00109">
    <property type="entry name" value="ketoacyl-synt"/>
    <property type="match status" value="1"/>
</dbReference>
<comment type="caution">
    <text evidence="5">The sequence shown here is derived from an EMBL/GenBank/DDBJ whole genome shotgun (WGS) entry which is preliminary data.</text>
</comment>
<dbReference type="SMART" id="SM00825">
    <property type="entry name" value="PKS_KS"/>
    <property type="match status" value="1"/>
</dbReference>
<organism evidence="5 6">
    <name type="scientific">Penicillium cosmopolitanum</name>
    <dbReference type="NCBI Taxonomy" id="1131564"/>
    <lineage>
        <taxon>Eukaryota</taxon>
        <taxon>Fungi</taxon>
        <taxon>Dikarya</taxon>
        <taxon>Ascomycota</taxon>
        <taxon>Pezizomycotina</taxon>
        <taxon>Eurotiomycetes</taxon>
        <taxon>Eurotiomycetidae</taxon>
        <taxon>Eurotiales</taxon>
        <taxon>Aspergillaceae</taxon>
        <taxon>Penicillium</taxon>
    </lineage>
</organism>
<dbReference type="PROSITE" id="PS52004">
    <property type="entry name" value="KS3_2"/>
    <property type="match status" value="1"/>
</dbReference>
<dbReference type="InterPro" id="IPR014031">
    <property type="entry name" value="Ketoacyl_synth_C"/>
</dbReference>
<dbReference type="AlphaFoldDB" id="A0A9W9VPS3"/>
<dbReference type="SUPFAM" id="SSF52151">
    <property type="entry name" value="FabD/lysophospholipase-like"/>
    <property type="match status" value="1"/>
</dbReference>
<dbReference type="SUPFAM" id="SSF53901">
    <property type="entry name" value="Thiolase-like"/>
    <property type="match status" value="1"/>
</dbReference>
<dbReference type="InterPro" id="IPR001227">
    <property type="entry name" value="Ac_transferase_dom_sf"/>
</dbReference>
<dbReference type="GO" id="GO:0044550">
    <property type="term" value="P:secondary metabolite biosynthetic process"/>
    <property type="evidence" value="ECO:0007669"/>
    <property type="project" value="TreeGrafter"/>
</dbReference>
<dbReference type="Proteomes" id="UP001147747">
    <property type="component" value="Unassembled WGS sequence"/>
</dbReference>
<dbReference type="GeneID" id="81373214"/>
<dbReference type="EMBL" id="JAPZBU010000009">
    <property type="protein sequence ID" value="KAJ5387056.1"/>
    <property type="molecule type" value="Genomic_DNA"/>
</dbReference>
<dbReference type="InterPro" id="IPR018201">
    <property type="entry name" value="Ketoacyl_synth_AS"/>
</dbReference>
<dbReference type="InterPro" id="IPR020841">
    <property type="entry name" value="PKS_Beta-ketoAc_synthase_dom"/>
</dbReference>
<dbReference type="InterPro" id="IPR050091">
    <property type="entry name" value="PKS_NRPS_Biosynth_Enz"/>
</dbReference>
<dbReference type="OrthoDB" id="329835at2759"/>
<reference evidence="5" key="2">
    <citation type="journal article" date="2023" name="IMA Fungus">
        <title>Comparative genomic study of the Penicillium genus elucidates a diverse pangenome and 15 lateral gene transfer events.</title>
        <authorList>
            <person name="Petersen C."/>
            <person name="Sorensen T."/>
            <person name="Nielsen M.R."/>
            <person name="Sondergaard T.E."/>
            <person name="Sorensen J.L."/>
            <person name="Fitzpatrick D.A."/>
            <person name="Frisvad J.C."/>
            <person name="Nielsen K.L."/>
        </authorList>
    </citation>
    <scope>NUCLEOTIDE SEQUENCE</scope>
    <source>
        <strain evidence="5">IBT 29677</strain>
    </source>
</reference>
<evidence type="ECO:0000256" key="3">
    <source>
        <dbReference type="ARBA" id="ARBA00022679"/>
    </source>
</evidence>
<keyword evidence="3" id="KW-0808">Transferase</keyword>
<dbReference type="RefSeq" id="XP_056484854.1">
    <property type="nucleotide sequence ID" value="XM_056634234.1"/>
</dbReference>
<dbReference type="PANTHER" id="PTHR43775:SF37">
    <property type="entry name" value="SI:DKEY-61P9.11"/>
    <property type="match status" value="1"/>
</dbReference>
<accession>A0A9W9VPS3</accession>
<dbReference type="SMART" id="SM00827">
    <property type="entry name" value="PKS_AT"/>
    <property type="match status" value="1"/>
</dbReference>
<evidence type="ECO:0000256" key="2">
    <source>
        <dbReference type="ARBA" id="ARBA00022553"/>
    </source>
</evidence>
<dbReference type="GO" id="GO:0004312">
    <property type="term" value="F:fatty acid synthase activity"/>
    <property type="evidence" value="ECO:0007669"/>
    <property type="project" value="TreeGrafter"/>
</dbReference>
<dbReference type="Gene3D" id="3.40.47.10">
    <property type="match status" value="1"/>
</dbReference>
<dbReference type="GO" id="GO:0004315">
    <property type="term" value="F:3-oxoacyl-[acyl-carrier-protein] synthase activity"/>
    <property type="evidence" value="ECO:0007669"/>
    <property type="project" value="InterPro"/>
</dbReference>
<proteinExistence type="predicted"/>
<protein>
    <submittedName>
        <fullName evidence="5">Conidial yellow pigment biosynthesis polyketide synthase</fullName>
    </submittedName>
</protein>
<feature type="domain" description="Ketosynthase family 3 (KS3)" evidence="4">
    <location>
        <begin position="1"/>
        <end position="354"/>
    </location>
</feature>
<evidence type="ECO:0000313" key="6">
    <source>
        <dbReference type="Proteomes" id="UP001147747"/>
    </source>
</evidence>
<sequence>MSPREATQTDPMQRLALITAYEALEMAGLVPNRTPSTKIDRIGTFYGQTSDDWREINAAQEIDTYFITGGVRAFGPGRINYHFGFSGPSFSVDTACSSSMAAIHAACNALWLHDCDTAITGGLNVMTNPDIFSGLSKGQFLSKTGSCQTFDNDADGYCRGDAVATIILKRLADAEADHDNILGIIRSVATNHSSDAISITHPHGATQENLYRRVLSQAGVKSQDISYVEMHGTGTQAGDNTEISSVTGVFAPPGSRSKEQKLYIGSVKANVGHGEASSGVTALIKTLLMMCHNSIPPHSGIKKGLNKGFPDLAERNIHIAKEPIPWKCTSSKGRKVFVNNFSAAGGNTAMVITDGKARSLRGIDPRTTQVVAISARALSSLKTNLKNLLDYLITHPNVSLPNLSYTTTSRRMVHNYRFSVAALNIDQVKSVLMRAISSDILPVPQAPIVVLTITGQGKMYPFVGSDLFRTNKVYRASLIEFNSICITYGFPSIQNFVNGSDDRPVTEHSPVLLQVAQLSIQMALIRLWSSLGIVPDVVIGHSLGEYAALFASGVISAADAIYLVGSRAKLMEINCTIGTHAMLAIQGEYSSPDQMNLHQSDLACINSAKEFVLSAPTTEVETLKHRFESLCYRATSLTVPYAFHSSQVDAILAPFR</sequence>
<dbReference type="InterPro" id="IPR014030">
    <property type="entry name" value="Ketoacyl_synth_N"/>
</dbReference>
<dbReference type="Pfam" id="PF02801">
    <property type="entry name" value="Ketoacyl-synt_C"/>
    <property type="match status" value="1"/>
</dbReference>
<dbReference type="InterPro" id="IPR014043">
    <property type="entry name" value="Acyl_transferase_dom"/>
</dbReference>
<evidence type="ECO:0000256" key="1">
    <source>
        <dbReference type="ARBA" id="ARBA00022450"/>
    </source>
</evidence>
<evidence type="ECO:0000313" key="5">
    <source>
        <dbReference type="EMBL" id="KAJ5387056.1"/>
    </source>
</evidence>
<dbReference type="Gene3D" id="3.40.366.10">
    <property type="entry name" value="Malonyl-Coenzyme A Acyl Carrier Protein, domain 2"/>
    <property type="match status" value="1"/>
</dbReference>
<gene>
    <name evidence="5" type="ORF">N7509_009597</name>
</gene>
<keyword evidence="2" id="KW-0597">Phosphoprotein</keyword>
<dbReference type="GO" id="GO:0006633">
    <property type="term" value="P:fatty acid biosynthetic process"/>
    <property type="evidence" value="ECO:0007669"/>
    <property type="project" value="InterPro"/>
</dbReference>
<dbReference type="PROSITE" id="PS00606">
    <property type="entry name" value="KS3_1"/>
    <property type="match status" value="1"/>
</dbReference>
<reference evidence="5" key="1">
    <citation type="submission" date="2022-12" db="EMBL/GenBank/DDBJ databases">
        <authorList>
            <person name="Petersen C."/>
        </authorList>
    </citation>
    <scope>NUCLEOTIDE SEQUENCE</scope>
    <source>
        <strain evidence="5">IBT 29677</strain>
    </source>
</reference>
<name>A0A9W9VPS3_9EURO</name>
<dbReference type="PANTHER" id="PTHR43775">
    <property type="entry name" value="FATTY ACID SYNTHASE"/>
    <property type="match status" value="1"/>
</dbReference>